<dbReference type="GO" id="GO:0004521">
    <property type="term" value="F:RNA endonuclease activity"/>
    <property type="evidence" value="ECO:0007669"/>
    <property type="project" value="TreeGrafter"/>
</dbReference>
<comment type="caution">
    <text evidence="1">The sequence shown here is derived from an EMBL/GenBank/DDBJ whole genome shotgun (WGS) entry which is preliminary data.</text>
</comment>
<keyword evidence="1" id="KW-0378">Hydrolase</keyword>
<proteinExistence type="predicted"/>
<dbReference type="GO" id="GO:0006402">
    <property type="term" value="P:mRNA catabolic process"/>
    <property type="evidence" value="ECO:0007669"/>
    <property type="project" value="TreeGrafter"/>
</dbReference>
<keyword evidence="1" id="KW-0540">Nuclease</keyword>
<dbReference type="NCBIfam" id="NF007386">
    <property type="entry name" value="PRK09907.1"/>
    <property type="match status" value="1"/>
</dbReference>
<dbReference type="PANTHER" id="PTHR33988">
    <property type="entry name" value="ENDORIBONUCLEASE MAZF-RELATED"/>
    <property type="match status" value="1"/>
</dbReference>
<dbReference type="InterPro" id="IPR003477">
    <property type="entry name" value="PemK-like"/>
</dbReference>
<dbReference type="GO" id="GO:0016075">
    <property type="term" value="P:rRNA catabolic process"/>
    <property type="evidence" value="ECO:0007669"/>
    <property type="project" value="TreeGrafter"/>
</dbReference>
<dbReference type="PANTHER" id="PTHR33988:SF3">
    <property type="entry name" value="ENDORIBONUCLEASE TOXIN CHPB-RELATED"/>
    <property type="match status" value="1"/>
</dbReference>
<evidence type="ECO:0000313" key="1">
    <source>
        <dbReference type="EMBL" id="OUD15263.1"/>
    </source>
</evidence>
<keyword evidence="2" id="KW-1185">Reference proteome</keyword>
<dbReference type="AlphaFoldDB" id="A0A251XAC6"/>
<protein>
    <submittedName>
        <fullName evidence="1">mRNA-degrading endonuclease</fullName>
    </submittedName>
</protein>
<reference evidence="1 2" key="1">
    <citation type="submission" date="2016-12" db="EMBL/GenBank/DDBJ databases">
        <title>Thioflexothrix psekupsii D3 genome sequencing and assembly.</title>
        <authorList>
            <person name="Fomenkov A."/>
            <person name="Vincze T."/>
            <person name="Grabovich M."/>
            <person name="Anton B.P."/>
            <person name="Dubinina G."/>
            <person name="Orlova M."/>
            <person name="Belousova E."/>
            <person name="Roberts R.J."/>
        </authorList>
    </citation>
    <scope>NUCLEOTIDE SEQUENCE [LARGE SCALE GENOMIC DNA]</scope>
    <source>
        <strain evidence="1">D3</strain>
    </source>
</reference>
<dbReference type="SUPFAM" id="SSF50118">
    <property type="entry name" value="Cell growth inhibitor/plasmid maintenance toxic component"/>
    <property type="match status" value="1"/>
</dbReference>
<dbReference type="Gene3D" id="2.30.30.110">
    <property type="match status" value="1"/>
</dbReference>
<organism evidence="1 2">
    <name type="scientific">Thioflexithrix psekupsensis</name>
    <dbReference type="NCBI Taxonomy" id="1570016"/>
    <lineage>
        <taxon>Bacteria</taxon>
        <taxon>Pseudomonadati</taxon>
        <taxon>Pseudomonadota</taxon>
        <taxon>Gammaproteobacteria</taxon>
        <taxon>Thiotrichales</taxon>
        <taxon>Thioflexithrix</taxon>
    </lineage>
</organism>
<name>A0A251XAC6_9GAMM</name>
<gene>
    <name evidence="1" type="ORF">TPSD3_01670</name>
</gene>
<dbReference type="RefSeq" id="WP_086486856.1">
    <property type="nucleotide sequence ID" value="NZ_MSLT01000006.1"/>
</dbReference>
<dbReference type="InterPro" id="IPR011067">
    <property type="entry name" value="Plasmid_toxin/cell-grow_inhib"/>
</dbReference>
<dbReference type="Proteomes" id="UP000194798">
    <property type="component" value="Unassembled WGS sequence"/>
</dbReference>
<dbReference type="GO" id="GO:0003677">
    <property type="term" value="F:DNA binding"/>
    <property type="evidence" value="ECO:0007669"/>
    <property type="project" value="InterPro"/>
</dbReference>
<keyword evidence="1" id="KW-0255">Endonuclease</keyword>
<sequence length="111" mass="12203">MSEIPDVGDVVIVDFDPQAGHEQAGKRPALVISPYCFNDKTGFAWLCPITNQAKGYPFEVPLSGTNKTTGVVLTDQMKSLDRQARNLHKVDKVDNSCISRVKDLISTILNI</sequence>
<evidence type="ECO:0000313" key="2">
    <source>
        <dbReference type="Proteomes" id="UP000194798"/>
    </source>
</evidence>
<accession>A0A251XAC6</accession>
<dbReference type="EMBL" id="MSLT01000006">
    <property type="protein sequence ID" value="OUD15263.1"/>
    <property type="molecule type" value="Genomic_DNA"/>
</dbReference>
<dbReference type="Pfam" id="PF02452">
    <property type="entry name" value="PemK_toxin"/>
    <property type="match status" value="1"/>
</dbReference>
<dbReference type="OrthoDB" id="9808744at2"/>